<dbReference type="OrthoDB" id="414304at2759"/>
<organism evidence="1 2">
    <name type="scientific">Symbiodinium pilosum</name>
    <name type="common">Dinoflagellate</name>
    <dbReference type="NCBI Taxonomy" id="2952"/>
    <lineage>
        <taxon>Eukaryota</taxon>
        <taxon>Sar</taxon>
        <taxon>Alveolata</taxon>
        <taxon>Dinophyceae</taxon>
        <taxon>Suessiales</taxon>
        <taxon>Symbiodiniaceae</taxon>
        <taxon>Symbiodinium</taxon>
    </lineage>
</organism>
<dbReference type="AlphaFoldDB" id="A0A812UJH9"/>
<proteinExistence type="predicted"/>
<keyword evidence="2" id="KW-1185">Reference proteome</keyword>
<protein>
    <submittedName>
        <fullName evidence="1">Uncharacterized protein</fullName>
    </submittedName>
</protein>
<feature type="non-terminal residue" evidence="1">
    <location>
        <position position="1"/>
    </location>
</feature>
<evidence type="ECO:0000313" key="1">
    <source>
        <dbReference type="EMBL" id="CAE7573335.1"/>
    </source>
</evidence>
<accession>A0A812UJH9</accession>
<sequence length="104" mass="11806">MGSAACADVRLQHVDNYVRILKQVVNKDPLDSIDPKYKEDLPKDLQQKLIAAKDSLPDQLVDLMGTFGETRLTETYIGVETEIMSILQSIRDYTSIEIDDETFE</sequence>
<reference evidence="1" key="1">
    <citation type="submission" date="2021-02" db="EMBL/GenBank/DDBJ databases">
        <authorList>
            <person name="Dougan E. K."/>
            <person name="Rhodes N."/>
            <person name="Thang M."/>
            <person name="Chan C."/>
        </authorList>
    </citation>
    <scope>NUCLEOTIDE SEQUENCE</scope>
</reference>
<dbReference type="EMBL" id="CAJNIZ010037825">
    <property type="protein sequence ID" value="CAE7573335.1"/>
    <property type="molecule type" value="Genomic_DNA"/>
</dbReference>
<comment type="caution">
    <text evidence="1">The sequence shown here is derived from an EMBL/GenBank/DDBJ whole genome shotgun (WGS) entry which is preliminary data.</text>
</comment>
<gene>
    <name evidence="1" type="ORF">SPIL2461_LOCUS15445</name>
</gene>
<name>A0A812UJH9_SYMPI</name>
<evidence type="ECO:0000313" key="2">
    <source>
        <dbReference type="Proteomes" id="UP000649617"/>
    </source>
</evidence>
<dbReference type="Proteomes" id="UP000649617">
    <property type="component" value="Unassembled WGS sequence"/>
</dbReference>